<evidence type="ECO:0000256" key="1">
    <source>
        <dbReference type="ARBA" id="ARBA00022450"/>
    </source>
</evidence>
<accession>A0ABT2JG24</accession>
<dbReference type="PROSITE" id="PS00455">
    <property type="entry name" value="AMP_BINDING"/>
    <property type="match status" value="1"/>
</dbReference>
<keyword evidence="1" id="KW-0596">Phosphopantetheine</keyword>
<dbReference type="InterPro" id="IPR045851">
    <property type="entry name" value="AMP-bd_C_sf"/>
</dbReference>
<keyword evidence="2" id="KW-0597">Phosphoprotein</keyword>
<feature type="domain" description="Carrier" evidence="3">
    <location>
        <begin position="502"/>
        <end position="577"/>
    </location>
</feature>
<organism evidence="4 5">
    <name type="scientific">Actinophytocola gossypii</name>
    <dbReference type="NCBI Taxonomy" id="2812003"/>
    <lineage>
        <taxon>Bacteria</taxon>
        <taxon>Bacillati</taxon>
        <taxon>Actinomycetota</taxon>
        <taxon>Actinomycetes</taxon>
        <taxon>Pseudonocardiales</taxon>
        <taxon>Pseudonocardiaceae</taxon>
    </lineage>
</organism>
<dbReference type="PANTHER" id="PTHR45527:SF1">
    <property type="entry name" value="FATTY ACID SYNTHASE"/>
    <property type="match status" value="1"/>
</dbReference>
<dbReference type="InterPro" id="IPR020845">
    <property type="entry name" value="AMP-binding_CS"/>
</dbReference>
<dbReference type="Pfam" id="PF13193">
    <property type="entry name" value="AMP-binding_C"/>
    <property type="match status" value="1"/>
</dbReference>
<dbReference type="InterPro" id="IPR029058">
    <property type="entry name" value="AB_hydrolase_fold"/>
</dbReference>
<dbReference type="PANTHER" id="PTHR45527">
    <property type="entry name" value="NONRIBOSOMAL PEPTIDE SYNTHETASE"/>
    <property type="match status" value="1"/>
</dbReference>
<proteinExistence type="predicted"/>
<reference evidence="4 5" key="1">
    <citation type="submission" date="2021-02" db="EMBL/GenBank/DDBJ databases">
        <title>Actinophytocola xerophila sp. nov., isolated from soil of cotton cropping field.</title>
        <authorList>
            <person name="Huang R."/>
            <person name="Chen X."/>
            <person name="Ge X."/>
            <person name="Liu W."/>
        </authorList>
    </citation>
    <scope>NUCLEOTIDE SEQUENCE [LARGE SCALE GENOMIC DNA]</scope>
    <source>
        <strain evidence="4 5">S1-96</strain>
    </source>
</reference>
<dbReference type="SUPFAM" id="SSF47336">
    <property type="entry name" value="ACP-like"/>
    <property type="match status" value="1"/>
</dbReference>
<gene>
    <name evidence="4" type="ORF">JT362_27210</name>
</gene>
<dbReference type="NCBIfam" id="TIGR01733">
    <property type="entry name" value="AA-adenyl-dom"/>
    <property type="match status" value="1"/>
</dbReference>
<evidence type="ECO:0000259" key="3">
    <source>
        <dbReference type="PROSITE" id="PS50075"/>
    </source>
</evidence>
<dbReference type="InterPro" id="IPR010071">
    <property type="entry name" value="AA_adenyl_dom"/>
</dbReference>
<dbReference type="CDD" id="cd12117">
    <property type="entry name" value="A_NRPS_Srf_like"/>
    <property type="match status" value="1"/>
</dbReference>
<dbReference type="InterPro" id="IPR020806">
    <property type="entry name" value="PKS_PP-bd"/>
</dbReference>
<dbReference type="Gene3D" id="3.40.50.980">
    <property type="match status" value="2"/>
</dbReference>
<dbReference type="InterPro" id="IPR000873">
    <property type="entry name" value="AMP-dep_synth/lig_dom"/>
</dbReference>
<dbReference type="RefSeq" id="WP_260194679.1">
    <property type="nucleotide sequence ID" value="NZ_JAFFZE010000022.1"/>
</dbReference>
<dbReference type="SUPFAM" id="SSF56801">
    <property type="entry name" value="Acetyl-CoA synthetase-like"/>
    <property type="match status" value="1"/>
</dbReference>
<dbReference type="InterPro" id="IPR009081">
    <property type="entry name" value="PP-bd_ACP"/>
</dbReference>
<evidence type="ECO:0000313" key="5">
    <source>
        <dbReference type="Proteomes" id="UP001156441"/>
    </source>
</evidence>
<evidence type="ECO:0000256" key="2">
    <source>
        <dbReference type="ARBA" id="ARBA00022553"/>
    </source>
</evidence>
<dbReference type="EMBL" id="JAFFZE010000022">
    <property type="protein sequence ID" value="MCT2586817.1"/>
    <property type="molecule type" value="Genomic_DNA"/>
</dbReference>
<dbReference type="InterPro" id="IPR036736">
    <property type="entry name" value="ACP-like_sf"/>
</dbReference>
<keyword evidence="5" id="KW-1185">Reference proteome</keyword>
<dbReference type="InterPro" id="IPR025110">
    <property type="entry name" value="AMP-bd_C"/>
</dbReference>
<name>A0ABT2JG24_9PSEU</name>
<protein>
    <submittedName>
        <fullName evidence="4">Non-ribosomal peptide synthetase</fullName>
    </submittedName>
</protein>
<dbReference type="Pfam" id="PF00550">
    <property type="entry name" value="PP-binding"/>
    <property type="match status" value="1"/>
</dbReference>
<dbReference type="Proteomes" id="UP001156441">
    <property type="component" value="Unassembled WGS sequence"/>
</dbReference>
<comment type="caution">
    <text evidence="4">The sequence shown here is derived from an EMBL/GenBank/DDBJ whole genome shotgun (WGS) entry which is preliminary data.</text>
</comment>
<dbReference type="Gene3D" id="2.30.38.10">
    <property type="entry name" value="Luciferase, Domain 3"/>
    <property type="match status" value="1"/>
</dbReference>
<dbReference type="PROSITE" id="PS50075">
    <property type="entry name" value="CARRIER"/>
    <property type="match status" value="1"/>
</dbReference>
<dbReference type="Gene3D" id="3.30.300.30">
    <property type="match status" value="1"/>
</dbReference>
<dbReference type="SMART" id="SM00823">
    <property type="entry name" value="PKS_PP"/>
    <property type="match status" value="1"/>
</dbReference>
<evidence type="ECO:0000313" key="4">
    <source>
        <dbReference type="EMBL" id="MCT2586817.1"/>
    </source>
</evidence>
<sequence length="581" mass="62064">MSSAESVSVALTIHQRFAEQLARTPDAVAVAAGETRLTYRELDDRASRLAGRLHELGVTWEDRVSVLMERSADLIVALLGILKAGACYLPLHSAYPIERMRRIVETAGASVLLADRSTQAKGVPEHQHVVLVDEPVEAEPMTVEAHPDGLAYVIFTSGSTGQPKGVAVTHRNVLALIGDPVLAGGAHERVPMLAPYAFDVSTFEVWVPLLHGGCVVVPPPGDLDVATIERVITGCGATAVHLTAGLFRVVADEAPHCLADVREVLTGGDVVSPQAVARVLAACPDLTVHAMYGPTESTLFATRATITAPYTPAATVPIGRPLDRVTARVLDADLHPVEPGATGELYLAGEQLARGYLGRPDLTEERFVDDPFDGGRMYRTGDLARWTDDGQLDFAGRVDDQVKIRGYRVEPAEIAAVAATHDGVHDVAVVARTDEAGNRLVAYVVGPDVDTGALRTHLVAALPDYMVPAAVITLDALPLTANGKLDRDRLPEPPAEGTAYRAPRDEIERALCEVFAEVLGVPRVGIDDDFFELGGQSLLAMRLIRRTRAVLGVEPSITAVFDSPTPLDLAAELRETEQLAS</sequence>
<dbReference type="Pfam" id="PF00501">
    <property type="entry name" value="AMP-binding"/>
    <property type="match status" value="1"/>
</dbReference>
<dbReference type="Gene3D" id="3.40.50.1820">
    <property type="entry name" value="alpha/beta hydrolase"/>
    <property type="match status" value="1"/>
</dbReference>